<proteinExistence type="predicted"/>
<name>A0A975CH74_9BURK</name>
<dbReference type="AlphaFoldDB" id="A0A975CH74"/>
<evidence type="ECO:0008006" key="3">
    <source>
        <dbReference type="Google" id="ProtNLM"/>
    </source>
</evidence>
<evidence type="ECO:0000313" key="2">
    <source>
        <dbReference type="Proteomes" id="UP000663903"/>
    </source>
</evidence>
<evidence type="ECO:0000313" key="1">
    <source>
        <dbReference type="EMBL" id="QTD44857.1"/>
    </source>
</evidence>
<accession>A0A975CH74</accession>
<gene>
    <name evidence="1" type="ORF">J1M35_17660</name>
</gene>
<dbReference type="SUPFAM" id="SSF56954">
    <property type="entry name" value="Outer membrane efflux proteins (OEP)"/>
    <property type="match status" value="1"/>
</dbReference>
<sequence>MLTACATGPRTVDAQVRTNAAQPPGDAVLQGAHYRFERAPLVAGQPDPARLEAMAQAALARVGAVRDDTRPRVSVQVGGQVSAYWLDDSYHGGLSNPRIALGVGRGWGGGGFGLGMGWPLQDPSIPAYISEVSLLMRDLQTGQIVYDTRARHDGPWHGTEHVLAALFVAALEGYPRPALPARRVGVPLLPVVPEAVPATAPPR</sequence>
<dbReference type="RefSeq" id="WP_208008505.1">
    <property type="nucleotide sequence ID" value="NZ_CP071796.1"/>
</dbReference>
<dbReference type="KEGG" id="otd:J1M35_17660"/>
<dbReference type="EMBL" id="CP071796">
    <property type="protein sequence ID" value="QTD44857.1"/>
    <property type="molecule type" value="Genomic_DNA"/>
</dbReference>
<protein>
    <recommendedName>
        <fullName evidence="3">DUF4136 domain-containing protein</fullName>
    </recommendedName>
</protein>
<keyword evidence="2" id="KW-1185">Reference proteome</keyword>
<reference evidence="1" key="1">
    <citation type="submission" date="2021-03" db="EMBL/GenBank/DDBJ databases">
        <title>Ottowia sp. 27C isolated from the cloaca of a Giant Asian pond turtle (Heosemys grandis).</title>
        <authorList>
            <person name="Spergser J."/>
            <person name="Busse H.-J."/>
        </authorList>
    </citation>
    <scope>NUCLEOTIDE SEQUENCE</scope>
    <source>
        <strain evidence="1">27C</strain>
    </source>
</reference>
<organism evidence="1 2">
    <name type="scientific">Ottowia testudinis</name>
    <dbReference type="NCBI Taxonomy" id="2816950"/>
    <lineage>
        <taxon>Bacteria</taxon>
        <taxon>Pseudomonadati</taxon>
        <taxon>Pseudomonadota</taxon>
        <taxon>Betaproteobacteria</taxon>
        <taxon>Burkholderiales</taxon>
        <taxon>Comamonadaceae</taxon>
        <taxon>Ottowia</taxon>
    </lineage>
</organism>
<dbReference type="Proteomes" id="UP000663903">
    <property type="component" value="Chromosome"/>
</dbReference>